<keyword evidence="2" id="KW-1185">Reference proteome</keyword>
<evidence type="ECO:0000313" key="1">
    <source>
        <dbReference type="EMBL" id="KAK2151524.1"/>
    </source>
</evidence>
<accession>A0AAD9N276</accession>
<proteinExistence type="predicted"/>
<reference evidence="1" key="1">
    <citation type="journal article" date="2023" name="Mol. Biol. Evol.">
        <title>Third-Generation Sequencing Reveals the Adaptive Role of the Epigenome in Three Deep-Sea Polychaetes.</title>
        <authorList>
            <person name="Perez M."/>
            <person name="Aroh O."/>
            <person name="Sun Y."/>
            <person name="Lan Y."/>
            <person name="Juniper S.K."/>
            <person name="Young C.R."/>
            <person name="Angers B."/>
            <person name="Qian P.Y."/>
        </authorList>
    </citation>
    <scope>NUCLEOTIDE SEQUENCE</scope>
    <source>
        <strain evidence="1">P08H-3</strain>
    </source>
</reference>
<dbReference type="AlphaFoldDB" id="A0AAD9N276"/>
<protein>
    <submittedName>
        <fullName evidence="1">Uncharacterized protein</fullName>
    </submittedName>
</protein>
<organism evidence="1 2">
    <name type="scientific">Paralvinella palmiformis</name>
    <dbReference type="NCBI Taxonomy" id="53620"/>
    <lineage>
        <taxon>Eukaryota</taxon>
        <taxon>Metazoa</taxon>
        <taxon>Spiralia</taxon>
        <taxon>Lophotrochozoa</taxon>
        <taxon>Annelida</taxon>
        <taxon>Polychaeta</taxon>
        <taxon>Sedentaria</taxon>
        <taxon>Canalipalpata</taxon>
        <taxon>Terebellida</taxon>
        <taxon>Terebelliformia</taxon>
        <taxon>Alvinellidae</taxon>
        <taxon>Paralvinella</taxon>
    </lineage>
</organism>
<dbReference type="EMBL" id="JAODUP010000361">
    <property type="protein sequence ID" value="KAK2151524.1"/>
    <property type="molecule type" value="Genomic_DNA"/>
</dbReference>
<sequence length="272" mass="30461">MVYLSRSGTTDINEALSLYRQIESIIPSAGGITLCGLLCRKRDSESTTVWHQDSGDLENGPTLNERAESKRCVAVDDSVSDVGNDSLPCGVRVESTRPATERDYVEVDFPAAPPFPKRSQTLPRKSVRVTSHPDKGYSMVRLSRLLNNKNPTPDSNRPVYSKLTVNGCRLSPLPLLANFLHYPSPMMRGGVYRGDVYRCDVYKDDVYTGDIYNGDVYNGDICMCGVYRRDVYRGDVHRCDVYKGDICRDGVYRGDVYTGDVYRCDDIYTGDV</sequence>
<evidence type="ECO:0000313" key="2">
    <source>
        <dbReference type="Proteomes" id="UP001208570"/>
    </source>
</evidence>
<name>A0AAD9N276_9ANNE</name>
<comment type="caution">
    <text evidence="1">The sequence shown here is derived from an EMBL/GenBank/DDBJ whole genome shotgun (WGS) entry which is preliminary data.</text>
</comment>
<gene>
    <name evidence="1" type="ORF">LSH36_361g08005</name>
</gene>
<dbReference type="Proteomes" id="UP001208570">
    <property type="component" value="Unassembled WGS sequence"/>
</dbReference>